<feature type="domain" description="OmpA-like" evidence="6">
    <location>
        <begin position="524"/>
        <end position="646"/>
    </location>
</feature>
<sequence length="646" mass="73546">MTKRNIISLFVIALTFSGFAQDKAIKKATKKYEKFSYVKTSEVLLEVAEKGFESKDLFQKLGDSFYFNNKMEDASKWYGKLLNIYSDVDVEYYYRYAQTLKATKNYNDADKWMQKFAEAKSSDLRSKSFVSQPNYLNNIERLSEDLEIKNLDINSKYSDFGSNQYKNQLLFASSRGDGRNYKWNNQPFLDVYAAIRQEDGSYTNVKSFDNAVNTKFHESTPSFLPTEDIMYFTRNNYFRNQLKRDDEGINRLQMFRAKLQDDKTWGNIKPVHFNSASYSVAHPSVNTTGTKLYFASDMPGSIGNSDLYVVDIKQDGSLGEPINLSATINTEGQETFPYVNSHGDLYFASNGHPGLGGLDIFVIRGFEQSFDGNKSYSIENLGRPINSSMDDFGYYENLKTMEGFFTSNRASGKGDDDIYSFKVPECLQNMSGVIYDKKSNKILANANVVLFNAQGNKVSETVSNAEGNYSFSGLLKCQEQYSLRASKELYLTAEHRVYATNNRKEDLTQNMYLEIDDVAITQGTNLREALNLNPIYFDFDKANIRADAEIELQKVIAVLKKYPNIKIDVRSHTDSRATKNYNLELSSRRNVSTIDYIIKVGNISADRLTGKGYGESQLTNKCSDGVPCSEEEHQLNRRSDFIVMAN</sequence>
<accession>A0AA97HQC6</accession>
<dbReference type="SUPFAM" id="SSF49464">
    <property type="entry name" value="Carboxypeptidase regulatory domain-like"/>
    <property type="match status" value="1"/>
</dbReference>
<dbReference type="AlphaFoldDB" id="A0AA97HQC6"/>
<dbReference type="Gene3D" id="3.30.1330.60">
    <property type="entry name" value="OmpA-like domain"/>
    <property type="match status" value="1"/>
</dbReference>
<dbReference type="GO" id="GO:0009279">
    <property type="term" value="C:cell outer membrane"/>
    <property type="evidence" value="ECO:0007669"/>
    <property type="project" value="UniProtKB-SubCell"/>
</dbReference>
<keyword evidence="5" id="KW-0732">Signal</keyword>
<dbReference type="SUPFAM" id="SSF82171">
    <property type="entry name" value="DPP6 N-terminal domain-like"/>
    <property type="match status" value="1"/>
</dbReference>
<dbReference type="PROSITE" id="PS50817">
    <property type="entry name" value="INTEIN_N_TER"/>
    <property type="match status" value="1"/>
</dbReference>
<feature type="chain" id="PRO_5041675434" evidence="5">
    <location>
        <begin position="21"/>
        <end position="646"/>
    </location>
</feature>
<dbReference type="InterPro" id="IPR006665">
    <property type="entry name" value="OmpA-like"/>
</dbReference>
<proteinExistence type="predicted"/>
<evidence type="ECO:0000256" key="4">
    <source>
        <dbReference type="PROSITE-ProRule" id="PRU00473"/>
    </source>
</evidence>
<evidence type="ECO:0000256" key="5">
    <source>
        <dbReference type="SAM" id="SignalP"/>
    </source>
</evidence>
<evidence type="ECO:0000259" key="6">
    <source>
        <dbReference type="PROSITE" id="PS51123"/>
    </source>
</evidence>
<comment type="subcellular location">
    <subcellularLocation>
        <location evidence="1">Cell outer membrane</location>
    </subcellularLocation>
</comment>
<evidence type="ECO:0000256" key="3">
    <source>
        <dbReference type="ARBA" id="ARBA00023237"/>
    </source>
</evidence>
<keyword evidence="3" id="KW-0998">Cell outer membrane</keyword>
<dbReference type="RefSeq" id="WP_316982297.1">
    <property type="nucleotide sequence ID" value="NZ_CP136521.1"/>
</dbReference>
<dbReference type="PRINTS" id="PR01021">
    <property type="entry name" value="OMPADOMAIN"/>
</dbReference>
<dbReference type="Pfam" id="PF13620">
    <property type="entry name" value="CarboxypepD_reg"/>
    <property type="match status" value="1"/>
</dbReference>
<dbReference type="EMBL" id="CP136521">
    <property type="protein sequence ID" value="WOD42568.1"/>
    <property type="molecule type" value="Genomic_DNA"/>
</dbReference>
<dbReference type="Proteomes" id="UP001302486">
    <property type="component" value="Chromosome"/>
</dbReference>
<dbReference type="InterPro" id="IPR011990">
    <property type="entry name" value="TPR-like_helical_dom_sf"/>
</dbReference>
<dbReference type="KEGG" id="hws:RNZ46_11270"/>
<dbReference type="Gene3D" id="2.60.40.1120">
    <property type="entry name" value="Carboxypeptidase-like, regulatory domain"/>
    <property type="match status" value="1"/>
</dbReference>
<dbReference type="SUPFAM" id="SSF48452">
    <property type="entry name" value="TPR-like"/>
    <property type="match status" value="1"/>
</dbReference>
<dbReference type="InterPro" id="IPR036737">
    <property type="entry name" value="OmpA-like_sf"/>
</dbReference>
<dbReference type="GO" id="GO:0016539">
    <property type="term" value="P:intein-mediated protein splicing"/>
    <property type="evidence" value="ECO:0007669"/>
    <property type="project" value="InterPro"/>
</dbReference>
<dbReference type="InterPro" id="IPR006141">
    <property type="entry name" value="Intein_N"/>
</dbReference>
<keyword evidence="2 4" id="KW-0472">Membrane</keyword>
<feature type="signal peptide" evidence="5">
    <location>
        <begin position="1"/>
        <end position="20"/>
    </location>
</feature>
<protein>
    <submittedName>
        <fullName evidence="7">OmpA family protein</fullName>
    </submittedName>
</protein>
<dbReference type="InterPro" id="IPR008969">
    <property type="entry name" value="CarboxyPept-like_regulatory"/>
</dbReference>
<dbReference type="SUPFAM" id="SSF103088">
    <property type="entry name" value="OmpA-like"/>
    <property type="match status" value="1"/>
</dbReference>
<evidence type="ECO:0000313" key="8">
    <source>
        <dbReference type="Proteomes" id="UP001302486"/>
    </source>
</evidence>
<dbReference type="InterPro" id="IPR006664">
    <property type="entry name" value="OMP_bac"/>
</dbReference>
<evidence type="ECO:0000256" key="2">
    <source>
        <dbReference type="ARBA" id="ARBA00023136"/>
    </source>
</evidence>
<dbReference type="InterPro" id="IPR050330">
    <property type="entry name" value="Bact_OuterMem_StrucFunc"/>
</dbReference>
<keyword evidence="8" id="KW-1185">Reference proteome</keyword>
<name>A0AA97HQC6_9FLAO</name>
<organism evidence="7 8">
    <name type="scientific">Hwangdonia lutea</name>
    <dbReference type="NCBI Taxonomy" id="3075823"/>
    <lineage>
        <taxon>Bacteria</taxon>
        <taxon>Pseudomonadati</taxon>
        <taxon>Bacteroidota</taxon>
        <taxon>Flavobacteriia</taxon>
        <taxon>Flavobacteriales</taxon>
        <taxon>Flavobacteriaceae</taxon>
        <taxon>Hwangdonia</taxon>
    </lineage>
</organism>
<dbReference type="Pfam" id="PF00691">
    <property type="entry name" value="OmpA"/>
    <property type="match status" value="1"/>
</dbReference>
<dbReference type="PANTHER" id="PTHR30329:SF21">
    <property type="entry name" value="LIPOPROTEIN YIAD-RELATED"/>
    <property type="match status" value="1"/>
</dbReference>
<reference evidence="8" key="1">
    <citation type="submission" date="2024-06" db="EMBL/GenBank/DDBJ databases">
        <title>Hwangdonia haimaensis gen. nov., sp. nov., a member of the family Flavobacteriaceae isolated from the haima cold seep.</title>
        <authorList>
            <person name="Li J."/>
        </authorList>
    </citation>
    <scope>NUCLEOTIDE SEQUENCE [LARGE SCALE GENOMIC DNA]</scope>
    <source>
        <strain evidence="8">SCSIO 19198</strain>
    </source>
</reference>
<dbReference type="PANTHER" id="PTHR30329">
    <property type="entry name" value="STATOR ELEMENT OF FLAGELLAR MOTOR COMPLEX"/>
    <property type="match status" value="1"/>
</dbReference>
<evidence type="ECO:0000256" key="1">
    <source>
        <dbReference type="ARBA" id="ARBA00004442"/>
    </source>
</evidence>
<dbReference type="Gene3D" id="1.25.40.10">
    <property type="entry name" value="Tetratricopeptide repeat domain"/>
    <property type="match status" value="1"/>
</dbReference>
<evidence type="ECO:0000313" key="7">
    <source>
        <dbReference type="EMBL" id="WOD42568.1"/>
    </source>
</evidence>
<dbReference type="CDD" id="cd07185">
    <property type="entry name" value="OmpA_C-like"/>
    <property type="match status" value="1"/>
</dbReference>
<dbReference type="PROSITE" id="PS51123">
    <property type="entry name" value="OMPA_2"/>
    <property type="match status" value="1"/>
</dbReference>
<gene>
    <name evidence="7" type="ORF">RNZ46_11270</name>
</gene>